<dbReference type="AlphaFoldDB" id="A6IKD1"/>
<organism evidence="1 2">
    <name type="scientific">Rattus norvegicus</name>
    <name type="common">Rat</name>
    <dbReference type="NCBI Taxonomy" id="10116"/>
    <lineage>
        <taxon>Eukaryota</taxon>
        <taxon>Metazoa</taxon>
        <taxon>Chordata</taxon>
        <taxon>Craniata</taxon>
        <taxon>Vertebrata</taxon>
        <taxon>Euteleostomi</taxon>
        <taxon>Mammalia</taxon>
        <taxon>Eutheria</taxon>
        <taxon>Euarchontoglires</taxon>
        <taxon>Glires</taxon>
        <taxon>Rodentia</taxon>
        <taxon>Myomorpha</taxon>
        <taxon>Muroidea</taxon>
        <taxon>Muridae</taxon>
        <taxon>Murinae</taxon>
        <taxon>Rattus</taxon>
    </lineage>
</organism>
<reference evidence="2" key="1">
    <citation type="submission" date="2005-09" db="EMBL/GenBank/DDBJ databases">
        <authorList>
            <person name="Mural R.J."/>
            <person name="Li P.W."/>
            <person name="Adams M.D."/>
            <person name="Amanatides P.G."/>
            <person name="Baden-Tillson H."/>
            <person name="Barnstead M."/>
            <person name="Chin S.H."/>
            <person name="Dew I."/>
            <person name="Evans C.A."/>
            <person name="Ferriera S."/>
            <person name="Flanigan M."/>
            <person name="Fosler C."/>
            <person name="Glodek A."/>
            <person name="Gu Z."/>
            <person name="Holt R.A."/>
            <person name="Jennings D."/>
            <person name="Kraft C.L."/>
            <person name="Lu F."/>
            <person name="Nguyen T."/>
            <person name="Nusskern D.R."/>
            <person name="Pfannkoch C.M."/>
            <person name="Sitter C."/>
            <person name="Sutton G.G."/>
            <person name="Venter J.C."/>
            <person name="Wang Z."/>
            <person name="Woodage T."/>
            <person name="Zheng X.H."/>
            <person name="Zhong F."/>
        </authorList>
    </citation>
    <scope>NUCLEOTIDE SEQUENCE [LARGE SCALE GENOMIC DNA]</scope>
    <source>
        <strain>BN</strain>
        <strain evidence="2">Sprague-Dawley</strain>
    </source>
</reference>
<gene>
    <name evidence="1" type="ORF">rCG_35919</name>
</gene>
<dbReference type="EMBL" id="CH473963">
    <property type="protein sequence ID" value="EDM00195.1"/>
    <property type="molecule type" value="Genomic_DNA"/>
</dbReference>
<evidence type="ECO:0000313" key="2">
    <source>
        <dbReference type="Proteomes" id="UP000234681"/>
    </source>
</evidence>
<dbReference type="Proteomes" id="UP000234681">
    <property type="component" value="Chromosome 14"/>
</dbReference>
<protein>
    <submittedName>
        <fullName evidence="1">RCG35919</fullName>
    </submittedName>
</protein>
<accession>A6IKD1</accession>
<proteinExistence type="predicted"/>
<sequence>MVLPVAWRVSVETGGSALLQPTRLFGGVWELRESVAGVPVGPELSIVPRGEIVATEIRNHEGPSLF</sequence>
<name>A6IKD1_RAT</name>
<evidence type="ECO:0000313" key="1">
    <source>
        <dbReference type="EMBL" id="EDM00195.1"/>
    </source>
</evidence>